<gene>
    <name evidence="1" type="ORF">LMKDKBCB_01955</name>
</gene>
<evidence type="ECO:0000313" key="1">
    <source>
        <dbReference type="EMBL" id="VWL98293.1"/>
    </source>
</evidence>
<organism evidence="1 2">
    <name type="scientific">Collinsella aerofaciens</name>
    <dbReference type="NCBI Taxonomy" id="74426"/>
    <lineage>
        <taxon>Bacteria</taxon>
        <taxon>Bacillati</taxon>
        <taxon>Actinomycetota</taxon>
        <taxon>Coriobacteriia</taxon>
        <taxon>Coriobacteriales</taxon>
        <taxon>Coriobacteriaceae</taxon>
        <taxon>Collinsella</taxon>
    </lineage>
</organism>
<evidence type="ECO:0008006" key="3">
    <source>
        <dbReference type="Google" id="ProtNLM"/>
    </source>
</evidence>
<dbReference type="Proteomes" id="UP000330807">
    <property type="component" value="Unassembled WGS sequence"/>
</dbReference>
<name>A0A5K1J4V0_9ACTN</name>
<dbReference type="EMBL" id="CABWIH010000039">
    <property type="protein sequence ID" value="VWL98293.1"/>
    <property type="molecule type" value="Genomic_DNA"/>
</dbReference>
<protein>
    <recommendedName>
        <fullName evidence="3">DUF2971 domain-containing protein</fullName>
    </recommendedName>
</protein>
<dbReference type="RefSeq" id="WP_156063681.1">
    <property type="nucleotide sequence ID" value="NZ_CABWIH010000039.1"/>
</dbReference>
<proteinExistence type="predicted"/>
<dbReference type="AlphaFoldDB" id="A0A5K1J4V0"/>
<accession>A0A5K1J4V0</accession>
<sequence length="352" mass="40581">MDNESYEEIEREAVLGSKKRREFWDTLSRARGFSKEVRDTVLQARPRVNRLCRFRTFGSGSLEQLRTNTLLFSSPPYYDDPLDTYFYVDKKALQIQFNLIIDAFRGYPLKEIVALLGQFGIPDFNKLRDIIGRAEIEELPFQFDQLNSQIDDIRRIVQNVGYSLCFCDDPLNEVLWLKYADNHKGFVQIYDANCSIRFLCGQKNSCGLCANDDSSLAPFPIYYSNEGYDATRYALALLLLRELPANVKVSCPELIKYLKESIRWEFEKVTLIKRKQHEYDCEWRLLCRGSAEGRPSIQMVPSSVVLGLHMKEVEKRSVVDAAKSAGIKEIMQAHIDEGTGKLAIRSYQSTEE</sequence>
<reference evidence="1 2" key="1">
    <citation type="submission" date="2019-10" db="EMBL/GenBank/DDBJ databases">
        <authorList>
            <person name="Wolf R A."/>
        </authorList>
    </citation>
    <scope>NUCLEOTIDE SEQUENCE [LARGE SCALE GENOMIC DNA]</scope>
    <source>
        <strain evidence="1">Collinsella_aerofaciens_AK_138A</strain>
    </source>
</reference>
<evidence type="ECO:0000313" key="2">
    <source>
        <dbReference type="Proteomes" id="UP000330807"/>
    </source>
</evidence>